<evidence type="ECO:0000313" key="1">
    <source>
        <dbReference type="EMBL" id="KAK4044453.1"/>
    </source>
</evidence>
<proteinExistence type="predicted"/>
<dbReference type="Proteomes" id="UP001303115">
    <property type="component" value="Unassembled WGS sequence"/>
</dbReference>
<sequence length="172" mass="19797">GDPYGDMTLSFEDYTWKVKKDIVTTHFPWIKAAIARTEPVRPSSLPHHPSFFTYTELSFLAERFGLEHLKRGMLASVESLSWHVLALAGHHCTHCRRPRAEVEWEEQQHLASFLDAVLVVEAQPWSARIVKAMYDAGDRMKDRLVRLPAFGEFVERFPEGRGFARAIGVYRL</sequence>
<dbReference type="EMBL" id="MU854319">
    <property type="protein sequence ID" value="KAK4044453.1"/>
    <property type="molecule type" value="Genomic_DNA"/>
</dbReference>
<dbReference type="AlphaFoldDB" id="A0AAN6SWB5"/>
<comment type="caution">
    <text evidence="1">The sequence shown here is derived from an EMBL/GenBank/DDBJ whole genome shotgun (WGS) entry which is preliminary data.</text>
</comment>
<organism evidence="1 2">
    <name type="scientific">Parachaetomium inaequale</name>
    <dbReference type="NCBI Taxonomy" id="2588326"/>
    <lineage>
        <taxon>Eukaryota</taxon>
        <taxon>Fungi</taxon>
        <taxon>Dikarya</taxon>
        <taxon>Ascomycota</taxon>
        <taxon>Pezizomycotina</taxon>
        <taxon>Sordariomycetes</taxon>
        <taxon>Sordariomycetidae</taxon>
        <taxon>Sordariales</taxon>
        <taxon>Chaetomiaceae</taxon>
        <taxon>Parachaetomium</taxon>
    </lineage>
</organism>
<keyword evidence="2" id="KW-1185">Reference proteome</keyword>
<feature type="non-terminal residue" evidence="1">
    <location>
        <position position="1"/>
    </location>
</feature>
<gene>
    <name evidence="1" type="ORF">C8A01DRAFT_12220</name>
</gene>
<evidence type="ECO:0000313" key="2">
    <source>
        <dbReference type="Proteomes" id="UP001303115"/>
    </source>
</evidence>
<accession>A0AAN6SWB5</accession>
<reference evidence="2" key="1">
    <citation type="journal article" date="2023" name="Mol. Phylogenet. Evol.">
        <title>Genome-scale phylogeny and comparative genomics of the fungal order Sordariales.</title>
        <authorList>
            <person name="Hensen N."/>
            <person name="Bonometti L."/>
            <person name="Westerberg I."/>
            <person name="Brannstrom I.O."/>
            <person name="Guillou S."/>
            <person name="Cros-Aarteil S."/>
            <person name="Calhoun S."/>
            <person name="Haridas S."/>
            <person name="Kuo A."/>
            <person name="Mondo S."/>
            <person name="Pangilinan J."/>
            <person name="Riley R."/>
            <person name="LaButti K."/>
            <person name="Andreopoulos B."/>
            <person name="Lipzen A."/>
            <person name="Chen C."/>
            <person name="Yan M."/>
            <person name="Daum C."/>
            <person name="Ng V."/>
            <person name="Clum A."/>
            <person name="Steindorff A."/>
            <person name="Ohm R.A."/>
            <person name="Martin F."/>
            <person name="Silar P."/>
            <person name="Natvig D.O."/>
            <person name="Lalanne C."/>
            <person name="Gautier V."/>
            <person name="Ament-Velasquez S.L."/>
            <person name="Kruys A."/>
            <person name="Hutchinson M.I."/>
            <person name="Powell A.J."/>
            <person name="Barry K."/>
            <person name="Miller A.N."/>
            <person name="Grigoriev I.V."/>
            <person name="Debuchy R."/>
            <person name="Gladieux P."/>
            <person name="Hiltunen Thoren M."/>
            <person name="Johannesson H."/>
        </authorList>
    </citation>
    <scope>NUCLEOTIDE SEQUENCE [LARGE SCALE GENOMIC DNA]</scope>
    <source>
        <strain evidence="2">CBS 284.82</strain>
    </source>
</reference>
<protein>
    <submittedName>
        <fullName evidence="1">Uncharacterized protein</fullName>
    </submittedName>
</protein>
<name>A0AAN6SWB5_9PEZI</name>